<dbReference type="InterPro" id="IPR013096">
    <property type="entry name" value="Cupin_2"/>
</dbReference>
<dbReference type="GO" id="GO:0003700">
    <property type="term" value="F:DNA-binding transcription factor activity"/>
    <property type="evidence" value="ECO:0007669"/>
    <property type="project" value="InterPro"/>
</dbReference>
<keyword evidence="2 5" id="KW-0238">DNA-binding</keyword>
<dbReference type="InterPro" id="IPR050204">
    <property type="entry name" value="AraC_XylS_family_regulators"/>
</dbReference>
<dbReference type="InterPro" id="IPR009057">
    <property type="entry name" value="Homeodomain-like_sf"/>
</dbReference>
<dbReference type="InterPro" id="IPR020449">
    <property type="entry name" value="Tscrpt_reg_AraC-type_HTH"/>
</dbReference>
<accession>A0A840AQ95</accession>
<keyword evidence="1" id="KW-0805">Transcription regulation</keyword>
<dbReference type="PANTHER" id="PTHR46796">
    <property type="entry name" value="HTH-TYPE TRANSCRIPTIONAL ACTIVATOR RHAS-RELATED"/>
    <property type="match status" value="1"/>
</dbReference>
<protein>
    <submittedName>
        <fullName evidence="5">AraC-like DNA-binding protein/mannose-6-phosphate isomerase-like protein (Cupin superfamily)</fullName>
    </submittedName>
</protein>
<dbReference type="GO" id="GO:0043565">
    <property type="term" value="F:sequence-specific DNA binding"/>
    <property type="evidence" value="ECO:0007669"/>
    <property type="project" value="InterPro"/>
</dbReference>
<dbReference type="PROSITE" id="PS01124">
    <property type="entry name" value="HTH_ARAC_FAMILY_2"/>
    <property type="match status" value="1"/>
</dbReference>
<keyword evidence="5" id="KW-0413">Isomerase</keyword>
<dbReference type="InterPro" id="IPR018062">
    <property type="entry name" value="HTH_AraC-typ_CS"/>
</dbReference>
<dbReference type="Gene3D" id="2.60.120.10">
    <property type="entry name" value="Jelly Rolls"/>
    <property type="match status" value="1"/>
</dbReference>
<proteinExistence type="predicted"/>
<dbReference type="Proteomes" id="UP000553963">
    <property type="component" value="Unassembled WGS sequence"/>
</dbReference>
<evidence type="ECO:0000313" key="5">
    <source>
        <dbReference type="EMBL" id="MBB3930655.1"/>
    </source>
</evidence>
<gene>
    <name evidence="5" type="ORF">GGR25_001694</name>
</gene>
<evidence type="ECO:0000313" key="6">
    <source>
        <dbReference type="Proteomes" id="UP000553963"/>
    </source>
</evidence>
<dbReference type="Pfam" id="PF07883">
    <property type="entry name" value="Cupin_2"/>
    <property type="match status" value="1"/>
</dbReference>
<comment type="caution">
    <text evidence="5">The sequence shown here is derived from an EMBL/GenBank/DDBJ whole genome shotgun (WGS) entry which is preliminary data.</text>
</comment>
<evidence type="ECO:0000256" key="1">
    <source>
        <dbReference type="ARBA" id="ARBA00023015"/>
    </source>
</evidence>
<dbReference type="EMBL" id="JACIDS010000002">
    <property type="protein sequence ID" value="MBB3930655.1"/>
    <property type="molecule type" value="Genomic_DNA"/>
</dbReference>
<dbReference type="InterPro" id="IPR014710">
    <property type="entry name" value="RmlC-like_jellyroll"/>
</dbReference>
<evidence type="ECO:0000256" key="2">
    <source>
        <dbReference type="ARBA" id="ARBA00023125"/>
    </source>
</evidence>
<dbReference type="SUPFAM" id="SSF46689">
    <property type="entry name" value="Homeodomain-like"/>
    <property type="match status" value="2"/>
</dbReference>
<dbReference type="SUPFAM" id="SSF51182">
    <property type="entry name" value="RmlC-like cupins"/>
    <property type="match status" value="1"/>
</dbReference>
<keyword evidence="3" id="KW-0804">Transcription</keyword>
<dbReference type="PANTHER" id="PTHR46796:SF6">
    <property type="entry name" value="ARAC SUBFAMILY"/>
    <property type="match status" value="1"/>
</dbReference>
<dbReference type="AlphaFoldDB" id="A0A840AQ95"/>
<dbReference type="InterPro" id="IPR018060">
    <property type="entry name" value="HTH_AraC"/>
</dbReference>
<evidence type="ECO:0000259" key="4">
    <source>
        <dbReference type="PROSITE" id="PS01124"/>
    </source>
</evidence>
<dbReference type="GO" id="GO:0016853">
    <property type="term" value="F:isomerase activity"/>
    <property type="evidence" value="ECO:0007669"/>
    <property type="project" value="UniProtKB-KW"/>
</dbReference>
<sequence>MSAEFLVDPDHPTPAGSDFNVGDVWKVRLMRSAHVHSHVELNLLIDGAMTYLFNGRTVTLAKGDLALFWAAIPHRVIEVAEPTYFICIDLPVEMFLAMPGCEPLKTPILQGGVLVTNHLRAFDEPMFKSWHADMASGNEAVHGIVRDELALRLRRIVVDGWRDLTSDEEERRALERYPRSGEHQRDRAHRMARFIAEHAIEPITVADIAGSVGLHPNYAMTLFRKTLGMTINEYVTRQRLMLAHGRLLASDRDIAEIAFEAGFGSLSRFYEAFKERYGCTPRDMRRNFEQTREATAPGA</sequence>
<dbReference type="RefSeq" id="WP_183398292.1">
    <property type="nucleotide sequence ID" value="NZ_JACIDS010000002.1"/>
</dbReference>
<dbReference type="Pfam" id="PF12833">
    <property type="entry name" value="HTH_18"/>
    <property type="match status" value="1"/>
</dbReference>
<evidence type="ECO:0000256" key="3">
    <source>
        <dbReference type="ARBA" id="ARBA00023163"/>
    </source>
</evidence>
<reference evidence="5 6" key="1">
    <citation type="submission" date="2020-08" db="EMBL/GenBank/DDBJ databases">
        <title>Genomic Encyclopedia of Type Strains, Phase IV (KMG-IV): sequencing the most valuable type-strain genomes for metagenomic binning, comparative biology and taxonomic classification.</title>
        <authorList>
            <person name="Goeker M."/>
        </authorList>
    </citation>
    <scope>NUCLEOTIDE SEQUENCE [LARGE SCALE GENOMIC DNA]</scope>
    <source>
        <strain evidence="5 6">DSM 25966</strain>
    </source>
</reference>
<feature type="domain" description="HTH araC/xylS-type" evidence="4">
    <location>
        <begin position="189"/>
        <end position="287"/>
    </location>
</feature>
<name>A0A840AQ95_9HYPH</name>
<organism evidence="5 6">
    <name type="scientific">Kaistia hirudinis</name>
    <dbReference type="NCBI Taxonomy" id="1293440"/>
    <lineage>
        <taxon>Bacteria</taxon>
        <taxon>Pseudomonadati</taxon>
        <taxon>Pseudomonadota</taxon>
        <taxon>Alphaproteobacteria</taxon>
        <taxon>Hyphomicrobiales</taxon>
        <taxon>Kaistiaceae</taxon>
        <taxon>Kaistia</taxon>
    </lineage>
</organism>
<keyword evidence="6" id="KW-1185">Reference proteome</keyword>
<dbReference type="SMART" id="SM00342">
    <property type="entry name" value="HTH_ARAC"/>
    <property type="match status" value="1"/>
</dbReference>
<dbReference type="InterPro" id="IPR011051">
    <property type="entry name" value="RmlC_Cupin_sf"/>
</dbReference>
<dbReference type="PRINTS" id="PR00032">
    <property type="entry name" value="HTHARAC"/>
</dbReference>
<dbReference type="Gene3D" id="1.10.10.60">
    <property type="entry name" value="Homeodomain-like"/>
    <property type="match status" value="2"/>
</dbReference>
<dbReference type="PROSITE" id="PS00041">
    <property type="entry name" value="HTH_ARAC_FAMILY_1"/>
    <property type="match status" value="1"/>
</dbReference>